<keyword evidence="1" id="KW-0812">Transmembrane</keyword>
<dbReference type="GeneID" id="40306285"/>
<dbReference type="OrthoDB" id="331369at2759"/>
<keyword evidence="3" id="KW-1185">Reference proteome</keyword>
<evidence type="ECO:0000256" key="1">
    <source>
        <dbReference type="SAM" id="Phobius"/>
    </source>
</evidence>
<dbReference type="AlphaFoldDB" id="A0A2A9M8H9"/>
<feature type="transmembrane region" description="Helical" evidence="1">
    <location>
        <begin position="6"/>
        <end position="27"/>
    </location>
</feature>
<sequence>MNKCTLLFGAAVAVYLLHLRAGACLRADRRNLSDLKMAPGDFLNKYDHKLQRFARFFGYAVVTLMLILFFGLVPHWILSIISLALGDPASTFFIPSQLRLNTWETYVALTTWFGLTYAFAHLRKQYEQENRFNPQLISQEVKEQWKRITSQ</sequence>
<gene>
    <name evidence="2" type="ORF">BESB_012230</name>
</gene>
<reference evidence="2 3" key="1">
    <citation type="submission" date="2017-09" db="EMBL/GenBank/DDBJ databases">
        <title>Genome sequencing of Besnoitia besnoiti strain Bb-Ger1.</title>
        <authorList>
            <person name="Schares G."/>
            <person name="Venepally P."/>
            <person name="Lorenzi H.A."/>
        </authorList>
    </citation>
    <scope>NUCLEOTIDE SEQUENCE [LARGE SCALE GENOMIC DNA]</scope>
    <source>
        <strain evidence="2 3">Bb-Ger1</strain>
    </source>
</reference>
<dbReference type="VEuPathDB" id="ToxoDB:BESB_012230"/>
<dbReference type="EMBL" id="NWUJ01000010">
    <property type="protein sequence ID" value="PFH32611.1"/>
    <property type="molecule type" value="Genomic_DNA"/>
</dbReference>
<evidence type="ECO:0000313" key="3">
    <source>
        <dbReference type="Proteomes" id="UP000224006"/>
    </source>
</evidence>
<organism evidence="2 3">
    <name type="scientific">Besnoitia besnoiti</name>
    <name type="common">Apicomplexan protozoan</name>
    <dbReference type="NCBI Taxonomy" id="94643"/>
    <lineage>
        <taxon>Eukaryota</taxon>
        <taxon>Sar</taxon>
        <taxon>Alveolata</taxon>
        <taxon>Apicomplexa</taxon>
        <taxon>Conoidasida</taxon>
        <taxon>Coccidia</taxon>
        <taxon>Eucoccidiorida</taxon>
        <taxon>Eimeriorina</taxon>
        <taxon>Sarcocystidae</taxon>
        <taxon>Besnoitia</taxon>
    </lineage>
</organism>
<evidence type="ECO:0008006" key="4">
    <source>
        <dbReference type="Google" id="ProtNLM"/>
    </source>
</evidence>
<dbReference type="RefSeq" id="XP_029216620.1">
    <property type="nucleotide sequence ID" value="XM_029359953.1"/>
</dbReference>
<dbReference type="KEGG" id="bbes:BESB_012230"/>
<comment type="caution">
    <text evidence="2">The sequence shown here is derived from an EMBL/GenBank/DDBJ whole genome shotgun (WGS) entry which is preliminary data.</text>
</comment>
<keyword evidence="1" id="KW-1133">Transmembrane helix</keyword>
<feature type="transmembrane region" description="Helical" evidence="1">
    <location>
        <begin position="105"/>
        <end position="122"/>
    </location>
</feature>
<accession>A0A2A9M8H9</accession>
<feature type="transmembrane region" description="Helical" evidence="1">
    <location>
        <begin position="56"/>
        <end position="85"/>
    </location>
</feature>
<name>A0A2A9M8H9_BESBE</name>
<protein>
    <recommendedName>
        <fullName evidence="4">Transmembrane protein</fullName>
    </recommendedName>
</protein>
<dbReference type="Proteomes" id="UP000224006">
    <property type="component" value="Chromosome IX"/>
</dbReference>
<keyword evidence="1" id="KW-0472">Membrane</keyword>
<proteinExistence type="predicted"/>
<evidence type="ECO:0000313" key="2">
    <source>
        <dbReference type="EMBL" id="PFH32611.1"/>
    </source>
</evidence>